<dbReference type="GO" id="GO:0005783">
    <property type="term" value="C:endoplasmic reticulum"/>
    <property type="evidence" value="ECO:0007669"/>
    <property type="project" value="UniProtKB-SubCell"/>
</dbReference>
<dbReference type="EMBL" id="KN847040">
    <property type="protein sequence ID" value="KIW34371.1"/>
    <property type="molecule type" value="Genomic_DNA"/>
</dbReference>
<accession>A0A0D2A1Z8</accession>
<evidence type="ECO:0000256" key="4">
    <source>
        <dbReference type="ARBA" id="ARBA00022824"/>
    </source>
</evidence>
<evidence type="ECO:0000256" key="2">
    <source>
        <dbReference type="ARBA" id="ARBA00004240"/>
    </source>
</evidence>
<evidence type="ECO:0000256" key="6">
    <source>
        <dbReference type="ARBA" id="ARBA00023136"/>
    </source>
</evidence>
<dbReference type="AlphaFoldDB" id="A0A0D2A1Z8"/>
<evidence type="ECO:0000256" key="1">
    <source>
        <dbReference type="ARBA" id="ARBA00004173"/>
    </source>
</evidence>
<dbReference type="InterPro" id="IPR029058">
    <property type="entry name" value="AB_hydrolase_fold"/>
</dbReference>
<dbReference type="GeneID" id="27340344"/>
<sequence>MCGQDGTFALCSPTFASNLTIFLKSSRIFRRKTNEPATSLYLPDGERPSESPPNRSLINDNDVVDEKGPLGFNLLYTPSEPPIDLIFVHGLGGGPRKTWSRRPSIAQDDWPNLPRDAAFESVRIHSFGYNSDYVKSENDCWIIHRFGQSLLADLRTPPRLGKTDTHLIMVGHSMGGLVTKRAYMAMYFLATPHQVSDWAKVLDRMLKIFSLSIDFVEELKKDSGALESINEEFRPYSDQFELFAFYEM</sequence>
<dbReference type="SUPFAM" id="SSF53474">
    <property type="entry name" value="alpha/beta-Hydrolases"/>
    <property type="match status" value="1"/>
</dbReference>
<organism evidence="8 9">
    <name type="scientific">Cladophialophora immunda</name>
    <dbReference type="NCBI Taxonomy" id="569365"/>
    <lineage>
        <taxon>Eukaryota</taxon>
        <taxon>Fungi</taxon>
        <taxon>Dikarya</taxon>
        <taxon>Ascomycota</taxon>
        <taxon>Pezizomycotina</taxon>
        <taxon>Eurotiomycetes</taxon>
        <taxon>Chaetothyriomycetidae</taxon>
        <taxon>Chaetothyriales</taxon>
        <taxon>Herpotrichiellaceae</taxon>
        <taxon>Cladophialophora</taxon>
    </lineage>
</organism>
<evidence type="ECO:0000313" key="8">
    <source>
        <dbReference type="EMBL" id="KIW34371.1"/>
    </source>
</evidence>
<dbReference type="VEuPathDB" id="FungiDB:PV07_01150"/>
<keyword evidence="6" id="KW-0472">Membrane</keyword>
<evidence type="ECO:0000313" key="9">
    <source>
        <dbReference type="Proteomes" id="UP000054466"/>
    </source>
</evidence>
<dbReference type="InterPro" id="IPR052374">
    <property type="entry name" value="SERAC1"/>
</dbReference>
<feature type="region of interest" description="Disordered" evidence="7">
    <location>
        <begin position="38"/>
        <end position="58"/>
    </location>
</feature>
<evidence type="ECO:0000256" key="5">
    <source>
        <dbReference type="ARBA" id="ARBA00023128"/>
    </source>
</evidence>
<evidence type="ECO:0008006" key="10">
    <source>
        <dbReference type="Google" id="ProtNLM"/>
    </source>
</evidence>
<keyword evidence="5" id="KW-0496">Mitochondrion</keyword>
<dbReference type="RefSeq" id="XP_016254587.1">
    <property type="nucleotide sequence ID" value="XM_016387659.1"/>
</dbReference>
<reference evidence="8 9" key="1">
    <citation type="submission" date="2015-01" db="EMBL/GenBank/DDBJ databases">
        <title>The Genome Sequence of Cladophialophora immunda CBS83496.</title>
        <authorList>
            <consortium name="The Broad Institute Genomics Platform"/>
            <person name="Cuomo C."/>
            <person name="de Hoog S."/>
            <person name="Gorbushina A."/>
            <person name="Stielow B."/>
            <person name="Teixiera M."/>
            <person name="Abouelleil A."/>
            <person name="Chapman S.B."/>
            <person name="Priest M."/>
            <person name="Young S.K."/>
            <person name="Wortman J."/>
            <person name="Nusbaum C."/>
            <person name="Birren B."/>
        </authorList>
    </citation>
    <scope>NUCLEOTIDE SEQUENCE [LARGE SCALE GENOMIC DNA]</scope>
    <source>
        <strain evidence="8 9">CBS 83496</strain>
    </source>
</reference>
<dbReference type="GO" id="GO:0016020">
    <property type="term" value="C:membrane"/>
    <property type="evidence" value="ECO:0007669"/>
    <property type="project" value="UniProtKB-SubCell"/>
</dbReference>
<keyword evidence="9" id="KW-1185">Reference proteome</keyword>
<keyword evidence="4" id="KW-0256">Endoplasmic reticulum</keyword>
<comment type="subcellular location">
    <subcellularLocation>
        <location evidence="2">Endoplasmic reticulum</location>
    </subcellularLocation>
    <subcellularLocation>
        <location evidence="3">Membrane</location>
    </subcellularLocation>
    <subcellularLocation>
        <location evidence="1">Mitochondrion</location>
    </subcellularLocation>
</comment>
<proteinExistence type="predicted"/>
<evidence type="ECO:0000256" key="3">
    <source>
        <dbReference type="ARBA" id="ARBA00004370"/>
    </source>
</evidence>
<dbReference type="OrthoDB" id="4136622at2759"/>
<gene>
    <name evidence="8" type="ORF">PV07_01150</name>
</gene>
<dbReference type="PANTHER" id="PTHR48182">
    <property type="entry name" value="PROTEIN SERAC1"/>
    <property type="match status" value="1"/>
</dbReference>
<dbReference type="Gene3D" id="3.40.50.1820">
    <property type="entry name" value="alpha/beta hydrolase"/>
    <property type="match status" value="1"/>
</dbReference>
<name>A0A0D2A1Z8_9EURO</name>
<dbReference type="Proteomes" id="UP000054466">
    <property type="component" value="Unassembled WGS sequence"/>
</dbReference>
<evidence type="ECO:0000256" key="7">
    <source>
        <dbReference type="SAM" id="MobiDB-lite"/>
    </source>
</evidence>
<dbReference type="PANTHER" id="PTHR48182:SF2">
    <property type="entry name" value="PROTEIN SERAC1"/>
    <property type="match status" value="1"/>
</dbReference>
<dbReference type="GO" id="GO:0005739">
    <property type="term" value="C:mitochondrion"/>
    <property type="evidence" value="ECO:0007669"/>
    <property type="project" value="UniProtKB-SubCell"/>
</dbReference>
<protein>
    <recommendedName>
        <fullName evidence="10">GPI inositol-deacylase</fullName>
    </recommendedName>
</protein>
<dbReference type="HOGENOM" id="CLU_1120060_0_0_1"/>